<gene>
    <name evidence="2" type="ORF">TVG0886521</name>
</gene>
<evidence type="ECO:0000259" key="1">
    <source>
        <dbReference type="Pfam" id="PF00857"/>
    </source>
</evidence>
<protein>
    <submittedName>
        <fullName evidence="2">TVG0886521 protein</fullName>
    </submittedName>
</protein>
<dbReference type="RefSeq" id="WP_010917111.1">
    <property type="nucleotide sequence ID" value="NC_002689.2"/>
</dbReference>
<dbReference type="PaxDb" id="273116-14325084"/>
<name>Q97AE3_THEVO</name>
<dbReference type="Pfam" id="PF00857">
    <property type="entry name" value="Isochorismatase"/>
    <property type="match status" value="1"/>
</dbReference>
<dbReference type="Proteomes" id="UP000001017">
    <property type="component" value="Chromosome"/>
</dbReference>
<dbReference type="PhylomeDB" id="Q97AE3"/>
<dbReference type="InterPro" id="IPR000868">
    <property type="entry name" value="Isochorismatase-like_dom"/>
</dbReference>
<dbReference type="HOGENOM" id="CLU_1418735_0_0_2"/>
<reference evidence="2 3" key="2">
    <citation type="journal article" date="2000" name="Proc. Natl. Acad. Sci. U.S.A.">
        <title>Archaeal adaptation to higher temperatures revealed by genomic sequence of Thermoplasma volcanium.</title>
        <authorList>
            <person name="Kawashima T."/>
            <person name="Amano N."/>
            <person name="Koike H."/>
            <person name="Makino S."/>
            <person name="Higuchi S."/>
            <person name="Kawashima-Ohya Y."/>
            <person name="Watanabe K."/>
            <person name="Yamazaki M."/>
            <person name="Kanehori K."/>
            <person name="Kawamoto T."/>
            <person name="Nunoshiba T."/>
            <person name="Yamamoto Y."/>
            <person name="Aramaki H."/>
            <person name="Makino K."/>
            <person name="Suzuki M."/>
        </authorList>
    </citation>
    <scope>NUCLEOTIDE SEQUENCE [LARGE SCALE GENOMIC DNA]</scope>
    <source>
        <strain evidence="3">ATCC 51530 / DSM 4299 / JCM 9571 / NBRC 15438 / GSS1</strain>
    </source>
</reference>
<keyword evidence="3" id="KW-1185">Reference proteome</keyword>
<reference evidence="2 3" key="1">
    <citation type="journal article" date="1999" name="Proc. Jpn. Acad.">
        <title>Determination of the complete genomic DNA sequence of Thermoplasma volvanium GSS1.</title>
        <authorList>
            <person name="Kawashima T."/>
            <person name="Yamamoto Y."/>
            <person name="Aramaki H."/>
            <person name="Nunoshiba T."/>
            <person name="Kawamoto T."/>
            <person name="Watanabe K."/>
            <person name="Yamazaki M."/>
            <person name="Kanehori K."/>
            <person name="Amano N."/>
            <person name="Ohya Y."/>
            <person name="Makino K."/>
            <person name="Suzuki M."/>
        </authorList>
    </citation>
    <scope>NUCLEOTIDE SEQUENCE [LARGE SCALE GENOMIC DNA]</scope>
    <source>
        <strain evidence="3">ATCC 51530 / DSM 4299 / JCM 9571 / NBRC 15438 / GSS1</strain>
    </source>
</reference>
<proteinExistence type="predicted"/>
<dbReference type="AlphaFoldDB" id="Q97AE3"/>
<dbReference type="STRING" id="273116.gene:9381659"/>
<evidence type="ECO:0000313" key="3">
    <source>
        <dbReference type="Proteomes" id="UP000001017"/>
    </source>
</evidence>
<dbReference type="InterPro" id="IPR036380">
    <property type="entry name" value="Isochorismatase-like_sf"/>
</dbReference>
<sequence length="194" mass="22168">MERYDGADLDPGHSILVIMNATEENFKHIFSKLEFITSMKVIEDAMKLYNIPAVFIERNFRSSRLSDYIARKYSQKMVSLMSPSSYDEEYIRQFGELAIPPGLSIGSEDIFSDNTVRNMIEGSGKTTVVLAGFYTESDIYISAIESLLHDYYTFVISDATSTISERTYFEALDLLSQHVEVIDSRDLIRYWSVG</sequence>
<evidence type="ECO:0000313" key="2">
    <source>
        <dbReference type="EMBL" id="BAB60009.1"/>
    </source>
</evidence>
<dbReference type="EMBL" id="BA000011">
    <property type="protein sequence ID" value="BAB60009.1"/>
    <property type="molecule type" value="Genomic_DNA"/>
</dbReference>
<feature type="domain" description="Isochorismatase-like" evidence="1">
    <location>
        <begin position="34"/>
        <end position="184"/>
    </location>
</feature>
<dbReference type="GeneID" id="1441959"/>
<accession>Q97AE3</accession>
<dbReference type="OrthoDB" id="56796at2157"/>
<dbReference type="KEGG" id="tvo:TVG0886521"/>
<dbReference type="SUPFAM" id="SSF52499">
    <property type="entry name" value="Isochorismatase-like hydrolases"/>
    <property type="match status" value="1"/>
</dbReference>
<dbReference type="eggNOG" id="arCOG01943">
    <property type="taxonomic scope" value="Archaea"/>
</dbReference>
<organism evidence="2 3">
    <name type="scientific">Thermoplasma volcanium (strain ATCC 51530 / DSM 4299 / JCM 9571 / NBRC 15438 / GSS1)</name>
    <dbReference type="NCBI Taxonomy" id="273116"/>
    <lineage>
        <taxon>Archaea</taxon>
        <taxon>Methanobacteriati</taxon>
        <taxon>Thermoplasmatota</taxon>
        <taxon>Thermoplasmata</taxon>
        <taxon>Thermoplasmatales</taxon>
        <taxon>Thermoplasmataceae</taxon>
        <taxon>Thermoplasma</taxon>
    </lineage>
</organism>
<dbReference type="Gene3D" id="3.40.50.850">
    <property type="entry name" value="Isochorismatase-like"/>
    <property type="match status" value="1"/>
</dbReference>